<reference evidence="5" key="1">
    <citation type="submission" date="2023-06" db="EMBL/GenBank/DDBJ databases">
        <title>Survivors Of The Sea: Transcriptome response of Skeletonema marinoi to long-term dormancy.</title>
        <authorList>
            <person name="Pinder M.I.M."/>
            <person name="Kourtchenko O."/>
            <person name="Robertson E.K."/>
            <person name="Larsson T."/>
            <person name="Maumus F."/>
            <person name="Osuna-Cruz C.M."/>
            <person name="Vancaester E."/>
            <person name="Stenow R."/>
            <person name="Vandepoele K."/>
            <person name="Ploug H."/>
            <person name="Bruchert V."/>
            <person name="Godhe A."/>
            <person name="Topel M."/>
        </authorList>
    </citation>
    <scope>NUCLEOTIDE SEQUENCE</scope>
    <source>
        <strain evidence="5">R05AC</strain>
    </source>
</reference>
<accession>A0AAD8Y7B4</accession>
<organism evidence="5 6">
    <name type="scientific">Skeletonema marinoi</name>
    <dbReference type="NCBI Taxonomy" id="267567"/>
    <lineage>
        <taxon>Eukaryota</taxon>
        <taxon>Sar</taxon>
        <taxon>Stramenopiles</taxon>
        <taxon>Ochrophyta</taxon>
        <taxon>Bacillariophyta</taxon>
        <taxon>Coscinodiscophyceae</taxon>
        <taxon>Thalassiosirophycidae</taxon>
        <taxon>Thalassiosirales</taxon>
        <taxon>Skeletonemataceae</taxon>
        <taxon>Skeletonema</taxon>
        <taxon>Skeletonema marinoi-dohrnii complex</taxon>
    </lineage>
</organism>
<evidence type="ECO:0000256" key="2">
    <source>
        <dbReference type="RuleBase" id="RU000411"/>
    </source>
</evidence>
<gene>
    <name evidence="5" type="ORF">QTG54_008351</name>
</gene>
<evidence type="ECO:0000259" key="4">
    <source>
        <dbReference type="SMART" id="SM00093"/>
    </source>
</evidence>
<keyword evidence="5" id="KW-0646">Protease inhibitor</keyword>
<dbReference type="InterPro" id="IPR042178">
    <property type="entry name" value="Serpin_sf_1"/>
</dbReference>
<dbReference type="Proteomes" id="UP001224775">
    <property type="component" value="Unassembled WGS sequence"/>
</dbReference>
<dbReference type="InterPro" id="IPR036186">
    <property type="entry name" value="Serpin_sf"/>
</dbReference>
<evidence type="ECO:0000313" key="6">
    <source>
        <dbReference type="Proteomes" id="UP001224775"/>
    </source>
</evidence>
<dbReference type="SMART" id="SM00093">
    <property type="entry name" value="SERPIN"/>
    <property type="match status" value="1"/>
</dbReference>
<feature type="signal peptide" evidence="3">
    <location>
        <begin position="1"/>
        <end position="24"/>
    </location>
</feature>
<keyword evidence="3" id="KW-0732">Signal</keyword>
<evidence type="ECO:0000256" key="3">
    <source>
        <dbReference type="SAM" id="SignalP"/>
    </source>
</evidence>
<feature type="chain" id="PRO_5042103187" evidence="3">
    <location>
        <begin position="25"/>
        <end position="492"/>
    </location>
</feature>
<protein>
    <submittedName>
        <fullName evidence="5">Serine protease inhibitor family protein</fullName>
    </submittedName>
</protein>
<keyword evidence="6" id="KW-1185">Reference proteome</keyword>
<dbReference type="EMBL" id="JATAAI010000014">
    <property type="protein sequence ID" value="KAK1741099.1"/>
    <property type="molecule type" value="Genomic_DNA"/>
</dbReference>
<dbReference type="InterPro" id="IPR042185">
    <property type="entry name" value="Serpin_sf_2"/>
</dbReference>
<keyword evidence="5" id="KW-0722">Serine protease inhibitor</keyword>
<dbReference type="PANTHER" id="PTHR11461:SF211">
    <property type="entry name" value="GH10112P-RELATED"/>
    <property type="match status" value="1"/>
</dbReference>
<evidence type="ECO:0000256" key="1">
    <source>
        <dbReference type="ARBA" id="ARBA00009500"/>
    </source>
</evidence>
<feature type="domain" description="Serpin" evidence="4">
    <location>
        <begin position="38"/>
        <end position="420"/>
    </location>
</feature>
<dbReference type="GO" id="GO:0005615">
    <property type="term" value="C:extracellular space"/>
    <property type="evidence" value="ECO:0007669"/>
    <property type="project" value="InterPro"/>
</dbReference>
<dbReference type="GO" id="GO:0004867">
    <property type="term" value="F:serine-type endopeptidase inhibitor activity"/>
    <property type="evidence" value="ECO:0007669"/>
    <property type="project" value="UniProtKB-KW"/>
</dbReference>
<dbReference type="AlphaFoldDB" id="A0AAD8Y7B4"/>
<dbReference type="Gene3D" id="3.30.497.10">
    <property type="entry name" value="Antithrombin, subunit I, domain 2"/>
    <property type="match status" value="1"/>
</dbReference>
<comment type="caution">
    <text evidence="5">The sequence shown here is derived from an EMBL/GenBank/DDBJ whole genome shotgun (WGS) entry which is preliminary data.</text>
</comment>
<dbReference type="PANTHER" id="PTHR11461">
    <property type="entry name" value="SERINE PROTEASE INHIBITOR, SERPIN"/>
    <property type="match status" value="1"/>
</dbReference>
<sequence length="492" mass="53594">MISKNTAAITTLLNLLLLTQPAASSGGVDSIQHRLFSDQLTSQIYSNPNEFSSALGVSMAFSLVYPGSTNGAVDEIRTVFGYLNDDNNNNNMQLVWEEVSTSLTTRADGACVDGDEERCYGGIKPLLSIANSIWIDDGDALNVDYEAVVGKYSQQIDFQSTDSPTVVNQWVNNQTNGLVDSIVQEGEPLPGVLIAINSLYLKASWAKQFYESNTNLDSFYSTPVRSNEVAKAHFMHQVGEMLYSHDVLPGYQIVQLPFASSSMSMVFVLPTITENDDKALIPSSQLVPALNSLKETRVALALPKFKFESLYDDNLKEALQDIGIVSPFEGGTQSLCNIFAAETYPCDNLFISRVLQKTVVDVNEEGVEAAAVTALFISKTSFEPYDEEEPVLMMMDHPFQFFIYDEDEDLVLFEGRLGEPEIPDGGESAATSSFLGDSVHADEDFWQSSFGVEPFNPPIVRATSEPSGSTVGSSLALLVGMSTLTLGLVLAV</sequence>
<dbReference type="SUPFAM" id="SSF56574">
    <property type="entry name" value="Serpins"/>
    <property type="match status" value="1"/>
</dbReference>
<dbReference type="Gene3D" id="2.30.39.10">
    <property type="entry name" value="Alpha-1-antitrypsin, domain 1"/>
    <property type="match status" value="1"/>
</dbReference>
<dbReference type="Pfam" id="PF00079">
    <property type="entry name" value="Serpin"/>
    <property type="match status" value="1"/>
</dbReference>
<proteinExistence type="inferred from homology"/>
<dbReference type="CDD" id="cd00172">
    <property type="entry name" value="serpin"/>
    <property type="match status" value="1"/>
</dbReference>
<dbReference type="InterPro" id="IPR023796">
    <property type="entry name" value="Serpin_dom"/>
</dbReference>
<comment type="similarity">
    <text evidence="1 2">Belongs to the serpin family.</text>
</comment>
<evidence type="ECO:0000313" key="5">
    <source>
        <dbReference type="EMBL" id="KAK1741099.1"/>
    </source>
</evidence>
<dbReference type="InterPro" id="IPR000215">
    <property type="entry name" value="Serpin_fam"/>
</dbReference>
<name>A0AAD8Y7B4_9STRA</name>